<keyword evidence="6" id="KW-0411">Iron-sulfur</keyword>
<keyword evidence="3" id="KW-0949">S-adenosyl-L-methionine</keyword>
<keyword evidence="4" id="KW-0479">Metal-binding</keyword>
<evidence type="ECO:0000256" key="4">
    <source>
        <dbReference type="ARBA" id="ARBA00022723"/>
    </source>
</evidence>
<keyword evidence="2" id="KW-0004">4Fe-4S</keyword>
<evidence type="ECO:0000256" key="2">
    <source>
        <dbReference type="ARBA" id="ARBA00022485"/>
    </source>
</evidence>
<dbReference type="CDD" id="cd01335">
    <property type="entry name" value="Radical_SAM"/>
    <property type="match status" value="1"/>
</dbReference>
<dbReference type="InterPro" id="IPR007197">
    <property type="entry name" value="rSAM"/>
</dbReference>
<dbReference type="PANTHER" id="PTHR30352:SF13">
    <property type="entry name" value="GLYCYL-RADICAL ENZYME ACTIVATING ENZYME YJJW-RELATED"/>
    <property type="match status" value="1"/>
</dbReference>
<evidence type="ECO:0000256" key="6">
    <source>
        <dbReference type="ARBA" id="ARBA00023014"/>
    </source>
</evidence>
<sequence length="222" mass="23972">MTDGRSAADLRIGGFERISFCDWPGQIAATVFLQGCPWRCPYCHNPGLLPAGRAGALEWRDILAFLETRRGLLDGVVFSGGEPTAQAGLDVAIQDVRLLGFRIGLHTAGPYPDRLKRLLPLVDWVGLDIKAPFGNYEAITQVPRSGEKAHSSLMALLASGVDYELRTTVHSGLLDTAQTARIAEELAALGAQPTRIQPYRETGVDKAVMASALLEPGLHRVT</sequence>
<dbReference type="InterPro" id="IPR013785">
    <property type="entry name" value="Aldolase_TIM"/>
</dbReference>
<dbReference type="OrthoDB" id="9792276at2"/>
<keyword evidence="9" id="KW-1185">Reference proteome</keyword>
<comment type="caution">
    <text evidence="8">The sequence shown here is derived from an EMBL/GenBank/DDBJ whole genome shotgun (WGS) entry which is preliminary data.</text>
</comment>
<organism evidence="8 9">
    <name type="scientific">Martelella alba</name>
    <dbReference type="NCBI Taxonomy" id="2590451"/>
    <lineage>
        <taxon>Bacteria</taxon>
        <taxon>Pseudomonadati</taxon>
        <taxon>Pseudomonadota</taxon>
        <taxon>Alphaproteobacteria</taxon>
        <taxon>Hyphomicrobiales</taxon>
        <taxon>Aurantimonadaceae</taxon>
        <taxon>Martelella</taxon>
    </lineage>
</organism>
<dbReference type="InterPro" id="IPR058240">
    <property type="entry name" value="rSAM_sf"/>
</dbReference>
<reference evidence="8 9" key="1">
    <citation type="submission" date="2019-06" db="EMBL/GenBank/DDBJ databases">
        <authorList>
            <person name="Li M."/>
        </authorList>
    </citation>
    <scope>NUCLEOTIDE SEQUENCE [LARGE SCALE GENOMIC DNA]</scope>
    <source>
        <strain evidence="8 9">BGMRC2036</strain>
    </source>
</reference>
<keyword evidence="5" id="KW-0408">Iron</keyword>
<gene>
    <name evidence="8" type="ORF">FJU08_18535</name>
</gene>
<dbReference type="Proteomes" id="UP000318801">
    <property type="component" value="Unassembled WGS sequence"/>
</dbReference>
<dbReference type="AlphaFoldDB" id="A0A506U2L5"/>
<dbReference type="GO" id="GO:0046872">
    <property type="term" value="F:metal ion binding"/>
    <property type="evidence" value="ECO:0007669"/>
    <property type="project" value="UniProtKB-KW"/>
</dbReference>
<dbReference type="InterPro" id="IPR012840">
    <property type="entry name" value="NrdG2"/>
</dbReference>
<dbReference type="Pfam" id="PF04055">
    <property type="entry name" value="Radical_SAM"/>
    <property type="match status" value="1"/>
</dbReference>
<comment type="cofactor">
    <cofactor evidence="1">
        <name>[4Fe-4S] cluster</name>
        <dbReference type="ChEBI" id="CHEBI:49883"/>
    </cofactor>
</comment>
<feature type="domain" description="Radical SAM core" evidence="7">
    <location>
        <begin position="23"/>
        <end position="222"/>
    </location>
</feature>
<dbReference type="Gene3D" id="3.20.20.70">
    <property type="entry name" value="Aldolase class I"/>
    <property type="match status" value="1"/>
</dbReference>
<dbReference type="PROSITE" id="PS51918">
    <property type="entry name" value="RADICAL_SAM"/>
    <property type="match status" value="1"/>
</dbReference>
<evidence type="ECO:0000256" key="1">
    <source>
        <dbReference type="ARBA" id="ARBA00001966"/>
    </source>
</evidence>
<dbReference type="PANTHER" id="PTHR30352">
    <property type="entry name" value="PYRUVATE FORMATE-LYASE-ACTIVATING ENZYME"/>
    <property type="match status" value="1"/>
</dbReference>
<evidence type="ECO:0000256" key="5">
    <source>
        <dbReference type="ARBA" id="ARBA00023004"/>
    </source>
</evidence>
<dbReference type="GO" id="GO:0003824">
    <property type="term" value="F:catalytic activity"/>
    <property type="evidence" value="ECO:0007669"/>
    <property type="project" value="InterPro"/>
</dbReference>
<proteinExistence type="predicted"/>
<dbReference type="SFLD" id="SFLDS00029">
    <property type="entry name" value="Radical_SAM"/>
    <property type="match status" value="1"/>
</dbReference>
<dbReference type="SUPFAM" id="SSF102114">
    <property type="entry name" value="Radical SAM enzymes"/>
    <property type="match status" value="1"/>
</dbReference>
<dbReference type="SFLD" id="SFLDG01094">
    <property type="entry name" value="Uncharacterised_Radical_SAM_Su"/>
    <property type="match status" value="1"/>
</dbReference>
<protein>
    <submittedName>
        <fullName evidence="8">Anaerobic ribonucleoside-triphosphate reductase activating protein</fullName>
    </submittedName>
</protein>
<evidence type="ECO:0000256" key="3">
    <source>
        <dbReference type="ARBA" id="ARBA00022691"/>
    </source>
</evidence>
<dbReference type="EMBL" id="VHLG01000014">
    <property type="protein sequence ID" value="TPW28040.1"/>
    <property type="molecule type" value="Genomic_DNA"/>
</dbReference>
<accession>A0A506U2L5</accession>
<evidence type="ECO:0000313" key="8">
    <source>
        <dbReference type="EMBL" id="TPW28040.1"/>
    </source>
</evidence>
<dbReference type="NCBIfam" id="TIGR02495">
    <property type="entry name" value="NrdG2"/>
    <property type="match status" value="1"/>
</dbReference>
<name>A0A506U2L5_9HYPH</name>
<dbReference type="RefSeq" id="WP_141150537.1">
    <property type="nucleotide sequence ID" value="NZ_VHLG01000014.1"/>
</dbReference>
<evidence type="ECO:0000259" key="7">
    <source>
        <dbReference type="PROSITE" id="PS51918"/>
    </source>
</evidence>
<evidence type="ECO:0000313" key="9">
    <source>
        <dbReference type="Proteomes" id="UP000318801"/>
    </source>
</evidence>
<dbReference type="GO" id="GO:0051539">
    <property type="term" value="F:4 iron, 4 sulfur cluster binding"/>
    <property type="evidence" value="ECO:0007669"/>
    <property type="project" value="UniProtKB-KW"/>
</dbReference>
<dbReference type="InterPro" id="IPR034457">
    <property type="entry name" value="Organic_radical-activating"/>
</dbReference>